<keyword evidence="4 11" id="KW-0732">Signal</keyword>
<dbReference type="InterPro" id="IPR056562">
    <property type="entry name" value="LysM2_CERK1_LYK3_4_5"/>
</dbReference>
<feature type="domain" description="Protein kinase" evidence="12">
    <location>
        <begin position="291"/>
        <end position="618"/>
    </location>
</feature>
<keyword evidence="14" id="KW-1185">Reference proteome</keyword>
<reference evidence="13 14" key="1">
    <citation type="submission" date="2024-01" db="EMBL/GenBank/DDBJ databases">
        <authorList>
            <person name="Waweru B."/>
        </authorList>
    </citation>
    <scope>NUCLEOTIDE SEQUENCE [LARGE SCALE GENOMIC DNA]</scope>
</reference>
<dbReference type="PROSITE" id="PS50011">
    <property type="entry name" value="PROTEIN_KINASE_DOM"/>
    <property type="match status" value="1"/>
</dbReference>
<dbReference type="InterPro" id="IPR056563">
    <property type="entry name" value="LysM3_LYK4_5"/>
</dbReference>
<dbReference type="FunFam" id="1.10.510.10:FF:000468">
    <property type="entry name" value="PTI1-like tyrosine-protein kinase 3"/>
    <property type="match status" value="1"/>
</dbReference>
<keyword evidence="5" id="KW-0547">Nucleotide-binding</keyword>
<evidence type="ECO:0000256" key="2">
    <source>
        <dbReference type="ARBA" id="ARBA00022475"/>
    </source>
</evidence>
<dbReference type="GO" id="GO:0051707">
    <property type="term" value="P:response to other organism"/>
    <property type="evidence" value="ECO:0007669"/>
    <property type="project" value="UniProtKB-ARBA"/>
</dbReference>
<accession>A0AAV1RUQ1</accession>
<evidence type="ECO:0000256" key="7">
    <source>
        <dbReference type="ARBA" id="ARBA00022989"/>
    </source>
</evidence>
<gene>
    <name evidence="13" type="ORF">DCAF_LOCUS14554</name>
</gene>
<dbReference type="SUPFAM" id="SSF56112">
    <property type="entry name" value="Protein kinase-like (PK-like)"/>
    <property type="match status" value="1"/>
</dbReference>
<keyword evidence="9" id="KW-1015">Disulfide bond</keyword>
<evidence type="ECO:0000256" key="1">
    <source>
        <dbReference type="ARBA" id="ARBA00004162"/>
    </source>
</evidence>
<evidence type="ECO:0000313" key="13">
    <source>
        <dbReference type="EMBL" id="CAK7339501.1"/>
    </source>
</evidence>
<evidence type="ECO:0000256" key="10">
    <source>
        <dbReference type="SAM" id="Phobius"/>
    </source>
</evidence>
<dbReference type="GO" id="GO:0005886">
    <property type="term" value="C:plasma membrane"/>
    <property type="evidence" value="ECO:0007669"/>
    <property type="project" value="UniProtKB-SubCell"/>
</dbReference>
<protein>
    <recommendedName>
        <fullName evidence="12">Protein kinase domain-containing protein</fullName>
    </recommendedName>
</protein>
<dbReference type="GO" id="GO:0005524">
    <property type="term" value="F:ATP binding"/>
    <property type="evidence" value="ECO:0007669"/>
    <property type="project" value="UniProtKB-KW"/>
</dbReference>
<dbReference type="InterPro" id="IPR000719">
    <property type="entry name" value="Prot_kinase_dom"/>
</dbReference>
<dbReference type="GO" id="GO:0004672">
    <property type="term" value="F:protein kinase activity"/>
    <property type="evidence" value="ECO:0007669"/>
    <property type="project" value="InterPro"/>
</dbReference>
<dbReference type="InterPro" id="IPR001245">
    <property type="entry name" value="Ser-Thr/Tyr_kinase_cat_dom"/>
</dbReference>
<dbReference type="Pfam" id="PF23472">
    <property type="entry name" value="LysM2_CERK1_LYK3_4_5"/>
    <property type="match status" value="1"/>
</dbReference>
<keyword evidence="6" id="KW-0067">ATP-binding</keyword>
<dbReference type="Pfam" id="PF07714">
    <property type="entry name" value="PK_Tyr_Ser-Thr"/>
    <property type="match status" value="1"/>
</dbReference>
<evidence type="ECO:0000256" key="11">
    <source>
        <dbReference type="SAM" id="SignalP"/>
    </source>
</evidence>
<dbReference type="Pfam" id="PF23446">
    <property type="entry name" value="LysM1_NFP_LYK"/>
    <property type="match status" value="1"/>
</dbReference>
<comment type="subcellular location">
    <subcellularLocation>
        <location evidence="1">Cell membrane</location>
        <topology evidence="1">Single-pass membrane protein</topology>
    </subcellularLocation>
</comment>
<evidence type="ECO:0000256" key="3">
    <source>
        <dbReference type="ARBA" id="ARBA00022692"/>
    </source>
</evidence>
<dbReference type="InterPro" id="IPR052611">
    <property type="entry name" value="Plant_RLK_LysM"/>
</dbReference>
<dbReference type="AlphaFoldDB" id="A0AAV1RUQ1"/>
<evidence type="ECO:0000259" key="12">
    <source>
        <dbReference type="PROSITE" id="PS50011"/>
    </source>
</evidence>
<evidence type="ECO:0000256" key="4">
    <source>
        <dbReference type="ARBA" id="ARBA00022729"/>
    </source>
</evidence>
<dbReference type="Gene3D" id="1.10.510.10">
    <property type="entry name" value="Transferase(Phosphotransferase) domain 1"/>
    <property type="match status" value="1"/>
</dbReference>
<feature type="chain" id="PRO_5043415811" description="Protein kinase domain-containing protein" evidence="11">
    <location>
        <begin position="21"/>
        <end position="627"/>
    </location>
</feature>
<comment type="caution">
    <text evidence="13">The sequence shown here is derived from an EMBL/GenBank/DDBJ whole genome shotgun (WGS) entry which is preliminary data.</text>
</comment>
<feature type="transmembrane region" description="Helical" evidence="10">
    <location>
        <begin position="271"/>
        <end position="292"/>
    </location>
</feature>
<evidence type="ECO:0000313" key="14">
    <source>
        <dbReference type="Proteomes" id="UP001314170"/>
    </source>
</evidence>
<proteinExistence type="predicted"/>
<keyword evidence="3 10" id="KW-0812">Transmembrane</keyword>
<dbReference type="InterPro" id="IPR011009">
    <property type="entry name" value="Kinase-like_dom_sf"/>
</dbReference>
<dbReference type="PANTHER" id="PTHR45927">
    <property type="entry name" value="LYSM-DOMAIN RECEPTOR-LIKE KINASE-RELATED"/>
    <property type="match status" value="1"/>
</dbReference>
<keyword evidence="8 10" id="KW-0472">Membrane</keyword>
<feature type="signal peptide" evidence="11">
    <location>
        <begin position="1"/>
        <end position="20"/>
    </location>
</feature>
<dbReference type="Gene3D" id="3.30.200.20">
    <property type="entry name" value="Phosphorylase Kinase, domain 1"/>
    <property type="match status" value="1"/>
</dbReference>
<sequence length="627" mass="70710">MNQLLLSLLFFFCIPPNLDAQQSYSGNKVMDCDNSDSTGPSSAFLYTCNGKNQSCQAFLIYKSQPPYNTISSISNLLSSDPLELARINNFSRSAVIPTGKEVIVPVLCSCSGQYYQANTSYTIPSIYDSYFTIANYTYEGLATCDSLKRENNYSEFSLDIGMKLQVPLRCACPTRNQTENGTKYLLSYLVSWGDEVRNISERFNASIKSVIYANRFTEDDPTIFPFTTILIPLSNEPSSSQTIIQYSLPPPSSPFTPFNRIERSSTGFHRMIIIGISLLVLSSILSMVLLLYKKKIFGAQKDGKEKKKVALPEEFLHDVAEVDQGLKIYKFEELRVATKDFSIQSRLSCSVYHGVIGGQVVAIKMTSKDVSNEVILLRKINHFNLIRLYAACEHQGVFYLIYEFMENGSLRDWLCKKDCLEVQSWNFRIQIALDVANGLHYLHNFTDPTCVHKRICSNNVLLNRHLRAKIANFSLAHSAKEEEYMNSSMRLAFGEKGYMAPEYIEYGLVTPEIDVYAFGVVLLELVTGKEAVFIQDEKETQLSEAIISIMEEDDGEAELGGLIDPCLMAKHSMKIVLQLVKLSLACLEEDPESRPSMAEIVSSLLKIQVDVQKSEPYLWRGVQNFNV</sequence>
<name>A0AAV1RUQ1_9ROSI</name>
<organism evidence="13 14">
    <name type="scientific">Dovyalis caffra</name>
    <dbReference type="NCBI Taxonomy" id="77055"/>
    <lineage>
        <taxon>Eukaryota</taxon>
        <taxon>Viridiplantae</taxon>
        <taxon>Streptophyta</taxon>
        <taxon>Embryophyta</taxon>
        <taxon>Tracheophyta</taxon>
        <taxon>Spermatophyta</taxon>
        <taxon>Magnoliopsida</taxon>
        <taxon>eudicotyledons</taxon>
        <taxon>Gunneridae</taxon>
        <taxon>Pentapetalae</taxon>
        <taxon>rosids</taxon>
        <taxon>fabids</taxon>
        <taxon>Malpighiales</taxon>
        <taxon>Salicaceae</taxon>
        <taxon>Flacourtieae</taxon>
        <taxon>Dovyalis</taxon>
    </lineage>
</organism>
<dbReference type="EMBL" id="CAWUPB010001158">
    <property type="protein sequence ID" value="CAK7339501.1"/>
    <property type="molecule type" value="Genomic_DNA"/>
</dbReference>
<evidence type="ECO:0000256" key="8">
    <source>
        <dbReference type="ARBA" id="ARBA00023136"/>
    </source>
</evidence>
<dbReference type="Pfam" id="PF23473">
    <property type="entry name" value="LysM3_LYK4_5"/>
    <property type="match status" value="1"/>
</dbReference>
<evidence type="ECO:0000256" key="5">
    <source>
        <dbReference type="ARBA" id="ARBA00022741"/>
    </source>
</evidence>
<keyword evidence="7 10" id="KW-1133">Transmembrane helix</keyword>
<keyword evidence="2" id="KW-1003">Cell membrane</keyword>
<evidence type="ECO:0000256" key="9">
    <source>
        <dbReference type="ARBA" id="ARBA00023157"/>
    </source>
</evidence>
<dbReference type="PANTHER" id="PTHR45927:SF5">
    <property type="entry name" value="PROTEIN KINASE DOMAIN-CONTAINING PROTEIN"/>
    <property type="match status" value="1"/>
</dbReference>
<dbReference type="InterPro" id="IPR056561">
    <property type="entry name" value="NFP_LYK_LysM1"/>
</dbReference>
<evidence type="ECO:0000256" key="6">
    <source>
        <dbReference type="ARBA" id="ARBA00022840"/>
    </source>
</evidence>
<dbReference type="Proteomes" id="UP001314170">
    <property type="component" value="Unassembled WGS sequence"/>
</dbReference>